<feature type="region of interest" description="Disordered" evidence="1">
    <location>
        <begin position="284"/>
        <end position="323"/>
    </location>
</feature>
<organism evidence="3 4">
    <name type="scientific">Williamsia sterculiae</name>
    <dbReference type="NCBI Taxonomy" id="1344003"/>
    <lineage>
        <taxon>Bacteria</taxon>
        <taxon>Bacillati</taxon>
        <taxon>Actinomycetota</taxon>
        <taxon>Actinomycetes</taxon>
        <taxon>Mycobacteriales</taxon>
        <taxon>Nocardiaceae</taxon>
        <taxon>Williamsia</taxon>
    </lineage>
</organism>
<protein>
    <submittedName>
        <fullName evidence="3">Pimeloyl-ACP methyl ester carboxylesterase</fullName>
    </submittedName>
</protein>
<dbReference type="SUPFAM" id="SSF53474">
    <property type="entry name" value="alpha/beta-Hydrolases"/>
    <property type="match status" value="1"/>
</dbReference>
<dbReference type="AlphaFoldDB" id="A0A1N7CK81"/>
<dbReference type="PRINTS" id="PR00412">
    <property type="entry name" value="EPOXHYDRLASE"/>
</dbReference>
<dbReference type="Proteomes" id="UP000186218">
    <property type="component" value="Unassembled WGS sequence"/>
</dbReference>
<reference evidence="3 4" key="1">
    <citation type="submission" date="2017-01" db="EMBL/GenBank/DDBJ databases">
        <authorList>
            <person name="Mah S.A."/>
            <person name="Swanson W.J."/>
            <person name="Moy G.W."/>
            <person name="Vacquier V.D."/>
        </authorList>
    </citation>
    <scope>NUCLEOTIDE SEQUENCE [LARGE SCALE GENOMIC DNA]</scope>
    <source>
        <strain evidence="3 4">CPCC 203464</strain>
    </source>
</reference>
<dbReference type="PRINTS" id="PR00111">
    <property type="entry name" value="ABHYDROLASE"/>
</dbReference>
<keyword evidence="4" id="KW-1185">Reference proteome</keyword>
<feature type="domain" description="AB hydrolase-1" evidence="2">
    <location>
        <begin position="30"/>
        <end position="141"/>
    </location>
</feature>
<sequence>MRSTDDGGRHDRVRLPDITVAVTTHGTGTPVLLLHGFPHTKEVWQFVATQLVAAGHRVVTPDLRGMGETSRSETGYGAASLAQDQVQLLDALGIGAAHVVGLDAGAAPAFAMATGSPERVQSLTIVEAVIGGLAGAESFAATGGPWWFGFHQAPGGLAERAVAGNEDAYIRFFLDAGSRTGVPDHLARRIVAAHTGRERLRAAFEHYRAMPDNAVTNRAWAEQGGSLTMAVTAVGASTLGDVPARQLERIATDFVGYLLPDSGHIVPVDAPDELARIILATIARGGGPSTPGSTATPPRAACAPPEPRPSTDHPSRGGSRRRS</sequence>
<dbReference type="RefSeq" id="WP_200799333.1">
    <property type="nucleotide sequence ID" value="NZ_FTNT01000001.1"/>
</dbReference>
<dbReference type="InterPro" id="IPR050266">
    <property type="entry name" value="AB_hydrolase_sf"/>
</dbReference>
<dbReference type="InterPro" id="IPR000073">
    <property type="entry name" value="AB_hydrolase_1"/>
</dbReference>
<dbReference type="Pfam" id="PF00561">
    <property type="entry name" value="Abhydrolase_1"/>
    <property type="match status" value="1"/>
</dbReference>
<dbReference type="EMBL" id="FTNT01000001">
    <property type="protein sequence ID" value="SIR63980.1"/>
    <property type="molecule type" value="Genomic_DNA"/>
</dbReference>
<dbReference type="GO" id="GO:0003824">
    <property type="term" value="F:catalytic activity"/>
    <property type="evidence" value="ECO:0007669"/>
    <property type="project" value="InterPro"/>
</dbReference>
<dbReference type="InterPro" id="IPR029058">
    <property type="entry name" value="AB_hydrolase_fold"/>
</dbReference>
<dbReference type="STRING" id="1344003.SAMN05445060_0191"/>
<evidence type="ECO:0000259" key="2">
    <source>
        <dbReference type="Pfam" id="PF00561"/>
    </source>
</evidence>
<feature type="compositionally biased region" description="Low complexity" evidence="1">
    <location>
        <begin position="290"/>
        <end position="303"/>
    </location>
</feature>
<dbReference type="InterPro" id="IPR000639">
    <property type="entry name" value="Epox_hydrolase-like"/>
</dbReference>
<evidence type="ECO:0000256" key="1">
    <source>
        <dbReference type="SAM" id="MobiDB-lite"/>
    </source>
</evidence>
<evidence type="ECO:0000313" key="4">
    <source>
        <dbReference type="Proteomes" id="UP000186218"/>
    </source>
</evidence>
<dbReference type="Gene3D" id="3.40.50.1820">
    <property type="entry name" value="alpha/beta hydrolase"/>
    <property type="match status" value="1"/>
</dbReference>
<proteinExistence type="predicted"/>
<name>A0A1N7CK81_9NOCA</name>
<gene>
    <name evidence="3" type="ORF">SAMN05445060_0191</name>
</gene>
<dbReference type="PANTHER" id="PTHR43798">
    <property type="entry name" value="MONOACYLGLYCEROL LIPASE"/>
    <property type="match status" value="1"/>
</dbReference>
<accession>A0A1N7CK81</accession>
<evidence type="ECO:0000313" key="3">
    <source>
        <dbReference type="EMBL" id="SIR63980.1"/>
    </source>
</evidence>